<dbReference type="Gene3D" id="3.40.50.150">
    <property type="entry name" value="Vaccinia Virus protein VP39"/>
    <property type="match status" value="1"/>
</dbReference>
<evidence type="ECO:0000259" key="1">
    <source>
        <dbReference type="Pfam" id="PF05050"/>
    </source>
</evidence>
<keyword evidence="2" id="KW-0489">Methyltransferase</keyword>
<accession>A0ABZ2XSC7</accession>
<evidence type="ECO:0000313" key="3">
    <source>
        <dbReference type="Proteomes" id="UP001623232"/>
    </source>
</evidence>
<sequence length="235" mass="25952">MPDTSTKTPTFRDKSYIESRGIRFPKDGVFITGRIRGSLRSGEYEAKEAAAVLKAVQDGDTVMELGAGVGFISSLVAIHKNVKAVHAFEANPQLIPYIKSVYAENNITNAHIHNAILGPEKGTATFFVRQNFLSSSLTREDADGVIAEETIEIRETRATSQEIRPDVLICDIEGAEQFVIPDMDLSSVRVAILELHPQWIGSKGVAAVFQTMMAAGLVYFPKWSHAKVVVFRRDW</sequence>
<feature type="domain" description="Methyltransferase FkbM" evidence="1">
    <location>
        <begin position="66"/>
        <end position="201"/>
    </location>
</feature>
<name>A0ABZ2XSC7_9RHOB</name>
<dbReference type="NCBIfam" id="TIGR01444">
    <property type="entry name" value="fkbM_fam"/>
    <property type="match status" value="1"/>
</dbReference>
<dbReference type="GO" id="GO:0008168">
    <property type="term" value="F:methyltransferase activity"/>
    <property type="evidence" value="ECO:0007669"/>
    <property type="project" value="UniProtKB-KW"/>
</dbReference>
<gene>
    <name evidence="2" type="ORF">QEZ52_14190</name>
</gene>
<dbReference type="GO" id="GO:0032259">
    <property type="term" value="P:methylation"/>
    <property type="evidence" value="ECO:0007669"/>
    <property type="project" value="UniProtKB-KW"/>
</dbReference>
<dbReference type="EMBL" id="CP123584">
    <property type="protein sequence ID" value="WZK87749.1"/>
    <property type="molecule type" value="Genomic_DNA"/>
</dbReference>
<organism evidence="2 3">
    <name type="scientific">Aliisedimentitalea scapharcae</name>
    <dbReference type="NCBI Taxonomy" id="1524259"/>
    <lineage>
        <taxon>Bacteria</taxon>
        <taxon>Pseudomonadati</taxon>
        <taxon>Pseudomonadota</taxon>
        <taxon>Alphaproteobacteria</taxon>
        <taxon>Rhodobacterales</taxon>
        <taxon>Roseobacteraceae</taxon>
        <taxon>Aliisedimentitalea</taxon>
    </lineage>
</organism>
<dbReference type="InterPro" id="IPR029063">
    <property type="entry name" value="SAM-dependent_MTases_sf"/>
</dbReference>
<dbReference type="RefSeq" id="WP_406645054.1">
    <property type="nucleotide sequence ID" value="NZ_CP123584.1"/>
</dbReference>
<dbReference type="SUPFAM" id="SSF53335">
    <property type="entry name" value="S-adenosyl-L-methionine-dependent methyltransferases"/>
    <property type="match status" value="1"/>
</dbReference>
<keyword evidence="3" id="KW-1185">Reference proteome</keyword>
<protein>
    <submittedName>
        <fullName evidence="2">FkbM family methyltransferase</fullName>
    </submittedName>
</protein>
<reference evidence="2 3" key="1">
    <citation type="submission" date="2023-04" db="EMBL/GenBank/DDBJ databases">
        <title>Complete genome sequence of Alisedimentitalea scapharcae.</title>
        <authorList>
            <person name="Rong J.-C."/>
            <person name="Yi M.-L."/>
            <person name="Zhao Q."/>
        </authorList>
    </citation>
    <scope>NUCLEOTIDE SEQUENCE [LARGE SCALE GENOMIC DNA]</scope>
    <source>
        <strain evidence="2 3">KCTC 42119</strain>
    </source>
</reference>
<keyword evidence="2" id="KW-0808">Transferase</keyword>
<dbReference type="Proteomes" id="UP001623232">
    <property type="component" value="Chromosome"/>
</dbReference>
<evidence type="ECO:0000313" key="2">
    <source>
        <dbReference type="EMBL" id="WZK87749.1"/>
    </source>
</evidence>
<proteinExistence type="predicted"/>
<dbReference type="InterPro" id="IPR006342">
    <property type="entry name" value="FkbM_mtfrase"/>
</dbReference>
<dbReference type="Pfam" id="PF05050">
    <property type="entry name" value="Methyltransf_21"/>
    <property type="match status" value="1"/>
</dbReference>